<dbReference type="InParanoid" id="A0A0H2RA31"/>
<protein>
    <submittedName>
        <fullName evidence="12">GMC oxidoreductase</fullName>
    </submittedName>
</protein>
<evidence type="ECO:0000256" key="3">
    <source>
        <dbReference type="ARBA" id="ARBA00022630"/>
    </source>
</evidence>
<dbReference type="Gene3D" id="3.50.50.60">
    <property type="entry name" value="FAD/NAD(P)-binding domain"/>
    <property type="match status" value="1"/>
</dbReference>
<evidence type="ECO:0000256" key="4">
    <source>
        <dbReference type="ARBA" id="ARBA00022729"/>
    </source>
</evidence>
<accession>A0A0H2RA31</accession>
<sequence length="605" mass="66001">MSATTSEIASKTFDYIVVGGGTAGLVVAARLSEDPNVTVAVLEAGPANLDDPLITIPVHFGKHFGNHKYDWDFSTVPQKSANNAVYKWARGRMLGGSSAINFLAWSKPPAEDMDAWEQLGNPGWNASRYFEYSKKAESFHPPQDETVAKMFKQVVKPDAHGYHGPLVTSFPTLVSGLEIPFQEALSNAGIGKAEDPLNGDPFGIAMTPNTRNPENNTRTYAATAYYLPNKDRKNFHVLTDALVTRIISKSHGDASEVEATGVEFEHDGIKHIVGAVKEVIVSAGALKTPQILELSGIGDKRVLEPLGIETLVDLPGVGANLQEHCFTKMTLELDPKHKYDSLDILTTDPEYGKEQFELHGEGKGFHRLGLSGYTFVPLATLIGPEAALNMIQRQKAKIQAQIDAGKLSKSLQAQYKVQLERLESSRNGDCEIMMFPGAITPSLIKEGRSCTTVQAASNLPFSRGTIHINSTNPHDQPTIDPHTFEDTFDLEALTVAFKFNRKLSNVEPWKSSVVSEILPGPQVESDADIHNYIKKTLETTFHTVGTASMLPRELDGVVDPKLRVYGTKNIRVVDLSIVPLHIAAHTQATAYTIGEIAADIVKGKI</sequence>
<feature type="domain" description="Glucose-methanol-choline oxidoreductase N-terminal" evidence="11">
    <location>
        <begin position="284"/>
        <end position="298"/>
    </location>
</feature>
<evidence type="ECO:0000259" key="10">
    <source>
        <dbReference type="PROSITE" id="PS00623"/>
    </source>
</evidence>
<evidence type="ECO:0000259" key="11">
    <source>
        <dbReference type="PROSITE" id="PS00624"/>
    </source>
</evidence>
<comment type="cofactor">
    <cofactor evidence="1 8">
        <name>FAD</name>
        <dbReference type="ChEBI" id="CHEBI:57692"/>
    </cofactor>
</comment>
<evidence type="ECO:0000256" key="1">
    <source>
        <dbReference type="ARBA" id="ARBA00001974"/>
    </source>
</evidence>
<evidence type="ECO:0000256" key="2">
    <source>
        <dbReference type="ARBA" id="ARBA00010790"/>
    </source>
</evidence>
<keyword evidence="3 9" id="KW-0285">Flavoprotein</keyword>
<dbReference type="InterPro" id="IPR007867">
    <property type="entry name" value="GMC_OxRtase_C"/>
</dbReference>
<feature type="active site" description="Proton acceptor" evidence="7">
    <location>
        <position position="585"/>
    </location>
</feature>
<evidence type="ECO:0000256" key="7">
    <source>
        <dbReference type="PIRSR" id="PIRSR000137-1"/>
    </source>
</evidence>
<dbReference type="GO" id="GO:0016614">
    <property type="term" value="F:oxidoreductase activity, acting on CH-OH group of donors"/>
    <property type="evidence" value="ECO:0007669"/>
    <property type="project" value="InterPro"/>
</dbReference>
<dbReference type="SUPFAM" id="SSF51905">
    <property type="entry name" value="FAD/NAD(P)-binding domain"/>
    <property type="match status" value="1"/>
</dbReference>
<evidence type="ECO:0000313" key="13">
    <source>
        <dbReference type="Proteomes" id="UP000053477"/>
    </source>
</evidence>
<dbReference type="InterPro" id="IPR012132">
    <property type="entry name" value="GMC_OxRdtase"/>
</dbReference>
<dbReference type="STRING" id="27342.A0A0H2RA31"/>
<evidence type="ECO:0000313" key="12">
    <source>
        <dbReference type="EMBL" id="KLO08735.1"/>
    </source>
</evidence>
<evidence type="ECO:0000256" key="8">
    <source>
        <dbReference type="PIRSR" id="PIRSR000137-2"/>
    </source>
</evidence>
<dbReference type="PANTHER" id="PTHR11552:SF201">
    <property type="entry name" value="GLUCOSE-METHANOL-CHOLINE OXIDOREDUCTASE N-TERMINAL DOMAIN-CONTAINING PROTEIN"/>
    <property type="match status" value="1"/>
</dbReference>
<proteinExistence type="inferred from homology"/>
<dbReference type="PROSITE" id="PS00623">
    <property type="entry name" value="GMC_OXRED_1"/>
    <property type="match status" value="1"/>
</dbReference>
<organism evidence="12 13">
    <name type="scientific">Schizopora paradoxa</name>
    <dbReference type="NCBI Taxonomy" id="27342"/>
    <lineage>
        <taxon>Eukaryota</taxon>
        <taxon>Fungi</taxon>
        <taxon>Dikarya</taxon>
        <taxon>Basidiomycota</taxon>
        <taxon>Agaricomycotina</taxon>
        <taxon>Agaricomycetes</taxon>
        <taxon>Hymenochaetales</taxon>
        <taxon>Schizoporaceae</taxon>
        <taxon>Schizopora</taxon>
    </lineage>
</organism>
<feature type="binding site" evidence="8">
    <location>
        <position position="243"/>
    </location>
    <ligand>
        <name>FAD</name>
        <dbReference type="ChEBI" id="CHEBI:57692"/>
    </ligand>
</feature>
<dbReference type="GO" id="GO:0050660">
    <property type="term" value="F:flavin adenine dinucleotide binding"/>
    <property type="evidence" value="ECO:0007669"/>
    <property type="project" value="InterPro"/>
</dbReference>
<feature type="active site" description="Proton donor" evidence="7">
    <location>
        <position position="542"/>
    </location>
</feature>
<dbReference type="Pfam" id="PF05199">
    <property type="entry name" value="GMC_oxred_C"/>
    <property type="match status" value="1"/>
</dbReference>
<dbReference type="SUPFAM" id="SSF54373">
    <property type="entry name" value="FAD-linked reductases, C-terminal domain"/>
    <property type="match status" value="1"/>
</dbReference>
<dbReference type="PANTHER" id="PTHR11552">
    <property type="entry name" value="GLUCOSE-METHANOL-CHOLINE GMC OXIDOREDUCTASE"/>
    <property type="match status" value="1"/>
</dbReference>
<gene>
    <name evidence="12" type="ORF">SCHPADRAFT_596813</name>
</gene>
<evidence type="ECO:0000256" key="5">
    <source>
        <dbReference type="ARBA" id="ARBA00022827"/>
    </source>
</evidence>
<keyword evidence="6" id="KW-0560">Oxidoreductase</keyword>
<evidence type="ECO:0000256" key="6">
    <source>
        <dbReference type="ARBA" id="ARBA00023002"/>
    </source>
</evidence>
<keyword evidence="4" id="KW-0732">Signal</keyword>
<dbReference type="AlphaFoldDB" id="A0A0H2RA31"/>
<dbReference type="Gene3D" id="3.30.560.10">
    <property type="entry name" value="Glucose Oxidase, domain 3"/>
    <property type="match status" value="1"/>
</dbReference>
<comment type="similarity">
    <text evidence="2 9">Belongs to the GMC oxidoreductase family.</text>
</comment>
<reference evidence="12 13" key="1">
    <citation type="submission" date="2015-04" db="EMBL/GenBank/DDBJ databases">
        <title>Complete genome sequence of Schizopora paradoxa KUC8140, a cosmopolitan wood degrader in East Asia.</title>
        <authorList>
            <consortium name="DOE Joint Genome Institute"/>
            <person name="Min B."/>
            <person name="Park H."/>
            <person name="Jang Y."/>
            <person name="Kim J.-J."/>
            <person name="Kim K.H."/>
            <person name="Pangilinan J."/>
            <person name="Lipzen A."/>
            <person name="Riley R."/>
            <person name="Grigoriev I.V."/>
            <person name="Spatafora J.W."/>
            <person name="Choi I.-G."/>
        </authorList>
    </citation>
    <scope>NUCLEOTIDE SEQUENCE [LARGE SCALE GENOMIC DNA]</scope>
    <source>
        <strain evidence="12 13">KUC8140</strain>
    </source>
</reference>
<dbReference type="OrthoDB" id="269227at2759"/>
<dbReference type="InterPro" id="IPR000172">
    <property type="entry name" value="GMC_OxRdtase_N"/>
</dbReference>
<dbReference type="Proteomes" id="UP000053477">
    <property type="component" value="Unassembled WGS sequence"/>
</dbReference>
<dbReference type="PIRSF" id="PIRSF000137">
    <property type="entry name" value="Alcohol_oxidase"/>
    <property type="match status" value="1"/>
</dbReference>
<evidence type="ECO:0000256" key="9">
    <source>
        <dbReference type="RuleBase" id="RU003968"/>
    </source>
</evidence>
<keyword evidence="13" id="KW-1185">Reference proteome</keyword>
<dbReference type="EMBL" id="KQ086079">
    <property type="protein sequence ID" value="KLO08735.1"/>
    <property type="molecule type" value="Genomic_DNA"/>
</dbReference>
<dbReference type="InterPro" id="IPR036188">
    <property type="entry name" value="FAD/NAD-bd_sf"/>
</dbReference>
<dbReference type="Pfam" id="PF00732">
    <property type="entry name" value="GMC_oxred_N"/>
    <property type="match status" value="1"/>
</dbReference>
<name>A0A0H2RA31_9AGAM</name>
<keyword evidence="5 8" id="KW-0274">FAD</keyword>
<dbReference type="PROSITE" id="PS00624">
    <property type="entry name" value="GMC_OXRED_2"/>
    <property type="match status" value="1"/>
</dbReference>
<feature type="domain" description="Glucose-methanol-choline oxidoreductase N-terminal" evidence="10">
    <location>
        <begin position="91"/>
        <end position="114"/>
    </location>
</feature>